<dbReference type="VEuPathDB" id="AmoebaDB:EHI_141960"/>
<proteinExistence type="predicted"/>
<protein>
    <submittedName>
        <fullName evidence="1">Uncharacterized protein</fullName>
    </submittedName>
</protein>
<gene>
    <name evidence="1" type="ORF">CL6EHI_141960</name>
</gene>
<dbReference type="EMBL" id="BDEQ01000001">
    <property type="protein sequence ID" value="GAT92914.1"/>
    <property type="molecule type" value="Genomic_DNA"/>
</dbReference>
<sequence length="466" mass="52413">MSSSDISYDIVHSLPSRAYSSSYSSDKLLGRTRHKPTPSEYISMFTGFFVVEFDLEDGEVVIFKQLSNELNNGVEKELVRVLMGCDYSADTNVPVDPKNPPKERQNLILTHSIMNFHCISVHFSVFNPSNKRGYVSTVCISMLQSRQFSCQQAKFVKEELQKCSKQLQEISYSYWNGTTQTFESPLTFSELINAALQSQNGLNTILTSTSKMLLNSHINTSYDSYFSNITSPSTVLTLGNFALCNSSFSKPIPHDFPFPPIFPLYQPSLRSQISAKYSFNDVIETMPKLLPHLILTILSGCRITVFQSTPTLSAFKLKEIADFLTSLCIGGVSCAHYSPVLNDDKSFNGQVLVTTSNTFTGNDAALDLSKGLKGLFYEGKGILDNFISYTKEGGQFLEERYWNIVLDYWGLTVRCLAGESIPMSQDKYVIQNFIRRVEIEREANKTGRIVPKIPIFSPTLFKFIPK</sequence>
<dbReference type="VEuPathDB" id="AmoebaDB:EHI5A_046880"/>
<dbReference type="Proteomes" id="UP000078387">
    <property type="component" value="Unassembled WGS sequence"/>
</dbReference>
<dbReference type="VEuPathDB" id="AmoebaDB:EHI7A_036720"/>
<evidence type="ECO:0000313" key="2">
    <source>
        <dbReference type="Proteomes" id="UP000078387"/>
    </source>
</evidence>
<organism evidence="1 2">
    <name type="scientific">Entamoeba histolytica</name>
    <dbReference type="NCBI Taxonomy" id="5759"/>
    <lineage>
        <taxon>Eukaryota</taxon>
        <taxon>Amoebozoa</taxon>
        <taxon>Evosea</taxon>
        <taxon>Archamoebae</taxon>
        <taxon>Mastigamoebida</taxon>
        <taxon>Entamoebidae</taxon>
        <taxon>Entamoeba</taxon>
    </lineage>
</organism>
<dbReference type="VEuPathDB" id="AmoebaDB:KM1_058490"/>
<reference evidence="1 2" key="1">
    <citation type="submission" date="2016-05" db="EMBL/GenBank/DDBJ databases">
        <title>First whole genome sequencing of Entamoeba histolytica HM1:IMSS-clone-6.</title>
        <authorList>
            <person name="Mukherjee Avik.K."/>
            <person name="Izumyama S."/>
            <person name="Nakada-Tsukui K."/>
            <person name="Nozaki T."/>
        </authorList>
    </citation>
    <scope>NUCLEOTIDE SEQUENCE [LARGE SCALE GENOMIC DNA]</scope>
    <source>
        <strain evidence="1 2">HM1:IMSS clone 6</strain>
    </source>
</reference>
<dbReference type="VEuPathDB" id="AmoebaDB:EHI8A_036040"/>
<accession>A0A5K1VGA1</accession>
<comment type="caution">
    <text evidence="1">The sequence shown here is derived from an EMBL/GenBank/DDBJ whole genome shotgun (WGS) entry which is preliminary data.</text>
</comment>
<dbReference type="AlphaFoldDB" id="A0A5K1VGA1"/>
<name>A0A5K1VGA1_ENTHI</name>
<evidence type="ECO:0000313" key="1">
    <source>
        <dbReference type="EMBL" id="GAT92914.1"/>
    </source>
</evidence>
<dbReference type="OMA" id="CRITIFQ"/>